<keyword evidence="2" id="KW-1185">Reference proteome</keyword>
<accession>A0AAV6TXL5</accession>
<protein>
    <recommendedName>
        <fullName evidence="3">DUF4371 domain-containing protein</fullName>
    </recommendedName>
</protein>
<gene>
    <name evidence="1" type="ORF">JTE90_003383</name>
</gene>
<dbReference type="EMBL" id="JAFNEN010000849">
    <property type="protein sequence ID" value="KAG8176752.1"/>
    <property type="molecule type" value="Genomic_DNA"/>
</dbReference>
<sequence length="176" mass="19152">MIVSNNFEFTMEGKKNDIISTLNTVDKAIIEEKKRKLVPVIKTIIFCRVQNIPLREHRDDGSLAESSNASTTEEVEDLTGGGLCKVVLVELQNPCLDISNCRGQAFDGGSNTSGKYQGLQARIAKIQPLAIYSHCANHRLNLVISKASSTPSIRNAVGGISSVAIFFENLLRGCTN</sequence>
<evidence type="ECO:0000313" key="1">
    <source>
        <dbReference type="EMBL" id="KAG8176752.1"/>
    </source>
</evidence>
<dbReference type="PANTHER" id="PTHR45749">
    <property type="match status" value="1"/>
</dbReference>
<reference evidence="1 2" key="1">
    <citation type="journal article" date="2022" name="Nat. Ecol. Evol.">
        <title>A masculinizing supergene underlies an exaggerated male reproductive morph in a spider.</title>
        <authorList>
            <person name="Hendrickx F."/>
            <person name="De Corte Z."/>
            <person name="Sonet G."/>
            <person name="Van Belleghem S.M."/>
            <person name="Kostlbacher S."/>
            <person name="Vangestel C."/>
        </authorList>
    </citation>
    <scope>NUCLEOTIDE SEQUENCE [LARGE SCALE GENOMIC DNA]</scope>
    <source>
        <strain evidence="1">W744_W776</strain>
    </source>
</reference>
<organism evidence="1 2">
    <name type="scientific">Oedothorax gibbosus</name>
    <dbReference type="NCBI Taxonomy" id="931172"/>
    <lineage>
        <taxon>Eukaryota</taxon>
        <taxon>Metazoa</taxon>
        <taxon>Ecdysozoa</taxon>
        <taxon>Arthropoda</taxon>
        <taxon>Chelicerata</taxon>
        <taxon>Arachnida</taxon>
        <taxon>Araneae</taxon>
        <taxon>Araneomorphae</taxon>
        <taxon>Entelegynae</taxon>
        <taxon>Araneoidea</taxon>
        <taxon>Linyphiidae</taxon>
        <taxon>Erigoninae</taxon>
        <taxon>Oedothorax</taxon>
    </lineage>
</organism>
<comment type="caution">
    <text evidence="1">The sequence shown here is derived from an EMBL/GenBank/DDBJ whole genome shotgun (WGS) entry which is preliminary data.</text>
</comment>
<dbReference type="PANTHER" id="PTHR45749:SF21">
    <property type="entry name" value="DUF4371 DOMAIN-CONTAINING PROTEIN"/>
    <property type="match status" value="1"/>
</dbReference>
<dbReference type="Proteomes" id="UP000827092">
    <property type="component" value="Unassembled WGS sequence"/>
</dbReference>
<evidence type="ECO:0000313" key="2">
    <source>
        <dbReference type="Proteomes" id="UP000827092"/>
    </source>
</evidence>
<proteinExistence type="predicted"/>
<name>A0AAV6TXL5_9ARAC</name>
<evidence type="ECO:0008006" key="3">
    <source>
        <dbReference type="Google" id="ProtNLM"/>
    </source>
</evidence>
<dbReference type="AlphaFoldDB" id="A0AAV6TXL5"/>